<name>A0AAP5HB25_PAEAM</name>
<sequence length="100" mass="11158">MGAKERLKKTKQYIGVGMIETPGGSFFCVFKGLSEKERKSSHECGKKGYAKMEVELRNQLSSTDRGSLVESFGHHIGRVMESVLFLILKNDGLALDSLKY</sequence>
<accession>A0AAP5HB25</accession>
<evidence type="ECO:0000313" key="2">
    <source>
        <dbReference type="Proteomes" id="UP001254832"/>
    </source>
</evidence>
<protein>
    <submittedName>
        <fullName evidence="1">Uncharacterized protein</fullName>
    </submittedName>
</protein>
<comment type="caution">
    <text evidence="1">The sequence shown here is derived from an EMBL/GenBank/DDBJ whole genome shotgun (WGS) entry which is preliminary data.</text>
</comment>
<dbReference type="EMBL" id="JAVDTR010000024">
    <property type="protein sequence ID" value="MDR6727231.1"/>
    <property type="molecule type" value="Genomic_DNA"/>
</dbReference>
<evidence type="ECO:0000313" key="1">
    <source>
        <dbReference type="EMBL" id="MDR6727231.1"/>
    </source>
</evidence>
<proteinExistence type="predicted"/>
<dbReference type="RefSeq" id="WP_310145958.1">
    <property type="nucleotide sequence ID" value="NZ_JAVDTR010000024.1"/>
</dbReference>
<reference evidence="1" key="1">
    <citation type="submission" date="2023-07" db="EMBL/GenBank/DDBJ databases">
        <title>Sorghum-associated microbial communities from plants grown in Nebraska, USA.</title>
        <authorList>
            <person name="Schachtman D."/>
        </authorList>
    </citation>
    <scope>NUCLEOTIDE SEQUENCE</scope>
    <source>
        <strain evidence="1">BE80</strain>
    </source>
</reference>
<dbReference type="Proteomes" id="UP001254832">
    <property type="component" value="Unassembled WGS sequence"/>
</dbReference>
<organism evidence="1 2">
    <name type="scientific">Paenibacillus amylolyticus</name>
    <dbReference type="NCBI Taxonomy" id="1451"/>
    <lineage>
        <taxon>Bacteria</taxon>
        <taxon>Bacillati</taxon>
        <taxon>Bacillota</taxon>
        <taxon>Bacilli</taxon>
        <taxon>Bacillales</taxon>
        <taxon>Paenibacillaceae</taxon>
        <taxon>Paenibacillus</taxon>
    </lineage>
</organism>
<dbReference type="AlphaFoldDB" id="A0AAP5HB25"/>
<gene>
    <name evidence="1" type="ORF">J2W91_005757</name>
</gene>